<reference evidence="3" key="1">
    <citation type="submission" date="2017-02" db="UniProtKB">
        <authorList>
            <consortium name="WormBaseParasite"/>
        </authorList>
    </citation>
    <scope>IDENTIFICATION</scope>
</reference>
<accession>A0A0R3X508</accession>
<dbReference type="Proteomes" id="UP000274429">
    <property type="component" value="Unassembled WGS sequence"/>
</dbReference>
<evidence type="ECO:0000313" key="2">
    <source>
        <dbReference type="Proteomes" id="UP000274429"/>
    </source>
</evidence>
<gene>
    <name evidence="1" type="ORF">TTAC_LOCUS8512</name>
</gene>
<dbReference type="AlphaFoldDB" id="A0A0R3X508"/>
<protein>
    <submittedName>
        <fullName evidence="1 3">Uncharacterized protein</fullName>
    </submittedName>
</protein>
<dbReference type="WBParaSite" id="TTAC_0000852701-mRNA-1">
    <property type="protein sequence ID" value="TTAC_0000852701-mRNA-1"/>
    <property type="gene ID" value="TTAC_0000852701"/>
</dbReference>
<dbReference type="EMBL" id="UYWX01020520">
    <property type="protein sequence ID" value="VDM33074.1"/>
    <property type="molecule type" value="Genomic_DNA"/>
</dbReference>
<keyword evidence="2" id="KW-1185">Reference proteome</keyword>
<organism evidence="3">
    <name type="scientific">Hydatigena taeniaeformis</name>
    <name type="common">Feline tapeworm</name>
    <name type="synonym">Taenia taeniaeformis</name>
    <dbReference type="NCBI Taxonomy" id="6205"/>
    <lineage>
        <taxon>Eukaryota</taxon>
        <taxon>Metazoa</taxon>
        <taxon>Spiralia</taxon>
        <taxon>Lophotrochozoa</taxon>
        <taxon>Platyhelminthes</taxon>
        <taxon>Cestoda</taxon>
        <taxon>Eucestoda</taxon>
        <taxon>Cyclophyllidea</taxon>
        <taxon>Taeniidae</taxon>
        <taxon>Hydatigera</taxon>
    </lineage>
</organism>
<name>A0A0R3X508_HYDTA</name>
<evidence type="ECO:0000313" key="1">
    <source>
        <dbReference type="EMBL" id="VDM33074.1"/>
    </source>
</evidence>
<proteinExistence type="predicted"/>
<evidence type="ECO:0000313" key="3">
    <source>
        <dbReference type="WBParaSite" id="TTAC_0000852701-mRNA-1"/>
    </source>
</evidence>
<sequence>MEVRASVFDFLSFLCHSSANLHFHCCYCLFACH</sequence>
<reference evidence="1 2" key="2">
    <citation type="submission" date="2018-11" db="EMBL/GenBank/DDBJ databases">
        <authorList>
            <consortium name="Pathogen Informatics"/>
        </authorList>
    </citation>
    <scope>NUCLEOTIDE SEQUENCE [LARGE SCALE GENOMIC DNA]</scope>
</reference>